<feature type="region of interest" description="Disordered" evidence="2">
    <location>
        <begin position="174"/>
        <end position="222"/>
    </location>
</feature>
<dbReference type="AlphaFoldDB" id="A0A6A6WL86"/>
<dbReference type="GO" id="GO:0000287">
    <property type="term" value="F:magnesium ion binding"/>
    <property type="evidence" value="ECO:0007669"/>
    <property type="project" value="InterPro"/>
</dbReference>
<dbReference type="SUPFAM" id="SSF56214">
    <property type="entry name" value="4'-phosphopantetheinyl transferase"/>
    <property type="match status" value="1"/>
</dbReference>
<evidence type="ECO:0000259" key="3">
    <source>
        <dbReference type="Pfam" id="PF01648"/>
    </source>
</evidence>
<dbReference type="OrthoDB" id="15433at2759"/>
<sequence length="222" mass="24722">MPIRPFPAGLTVGVDLCSIDRCRQIITKSTETGRAPHRKSPLYRLCQRIFTPYEHTKFCATYNLKQHQIGTDEGFIDRVSHFLAGRFAAKEAVIKAVTWRKVSFDMIIIKYHARGHPYAIVLDKPYGDYPSTVRPGPGPDDGPDDCSRMDGQHVQLSISHDGAYATAVCLAPDTTELSEESTDSDVHDRLGQNNEDDDGLFEGLGVSSKDMDGEHEDNKTPR</sequence>
<dbReference type="InterPro" id="IPR037143">
    <property type="entry name" value="4-PPantetheinyl_Trfase_dom_sf"/>
</dbReference>
<organism evidence="4 5">
    <name type="scientific">Pseudovirgaria hyperparasitica</name>
    <dbReference type="NCBI Taxonomy" id="470096"/>
    <lineage>
        <taxon>Eukaryota</taxon>
        <taxon>Fungi</taxon>
        <taxon>Dikarya</taxon>
        <taxon>Ascomycota</taxon>
        <taxon>Pezizomycotina</taxon>
        <taxon>Dothideomycetes</taxon>
        <taxon>Dothideomycetes incertae sedis</taxon>
        <taxon>Acrospermales</taxon>
        <taxon>Acrospermaceae</taxon>
        <taxon>Pseudovirgaria</taxon>
    </lineage>
</organism>
<dbReference type="Proteomes" id="UP000799437">
    <property type="component" value="Unassembled WGS sequence"/>
</dbReference>
<proteinExistence type="predicted"/>
<keyword evidence="5" id="KW-1185">Reference proteome</keyword>
<keyword evidence="1" id="KW-0808">Transferase</keyword>
<dbReference type="GO" id="GO:0008897">
    <property type="term" value="F:holo-[acyl-carrier-protein] synthase activity"/>
    <property type="evidence" value="ECO:0007669"/>
    <property type="project" value="InterPro"/>
</dbReference>
<dbReference type="EMBL" id="ML996565">
    <property type="protein sequence ID" value="KAF2762957.1"/>
    <property type="molecule type" value="Genomic_DNA"/>
</dbReference>
<dbReference type="InterPro" id="IPR008278">
    <property type="entry name" value="4-PPantetheinyl_Trfase_dom"/>
</dbReference>
<gene>
    <name evidence="4" type="ORF">EJ05DRAFT_495804</name>
</gene>
<evidence type="ECO:0000256" key="2">
    <source>
        <dbReference type="SAM" id="MobiDB-lite"/>
    </source>
</evidence>
<dbReference type="Gene3D" id="3.90.470.20">
    <property type="entry name" value="4'-phosphopantetheinyl transferase domain"/>
    <property type="match status" value="1"/>
</dbReference>
<evidence type="ECO:0000313" key="5">
    <source>
        <dbReference type="Proteomes" id="UP000799437"/>
    </source>
</evidence>
<feature type="compositionally biased region" description="Basic and acidic residues" evidence="2">
    <location>
        <begin position="209"/>
        <end position="222"/>
    </location>
</feature>
<accession>A0A6A6WL86</accession>
<dbReference type="RefSeq" id="XP_033605408.1">
    <property type="nucleotide sequence ID" value="XM_033746290.1"/>
</dbReference>
<feature type="domain" description="4'-phosphopantetheinyl transferase" evidence="3">
    <location>
        <begin position="12"/>
        <end position="126"/>
    </location>
</feature>
<name>A0A6A6WL86_9PEZI</name>
<dbReference type="Pfam" id="PF01648">
    <property type="entry name" value="ACPS"/>
    <property type="match status" value="1"/>
</dbReference>
<protein>
    <recommendedName>
        <fullName evidence="3">4'-phosphopantetheinyl transferase domain-containing protein</fullName>
    </recommendedName>
</protein>
<evidence type="ECO:0000313" key="4">
    <source>
        <dbReference type="EMBL" id="KAF2762957.1"/>
    </source>
</evidence>
<dbReference type="GeneID" id="54487344"/>
<reference evidence="4" key="1">
    <citation type="journal article" date="2020" name="Stud. Mycol.">
        <title>101 Dothideomycetes genomes: a test case for predicting lifestyles and emergence of pathogens.</title>
        <authorList>
            <person name="Haridas S."/>
            <person name="Albert R."/>
            <person name="Binder M."/>
            <person name="Bloem J."/>
            <person name="Labutti K."/>
            <person name="Salamov A."/>
            <person name="Andreopoulos B."/>
            <person name="Baker S."/>
            <person name="Barry K."/>
            <person name="Bills G."/>
            <person name="Bluhm B."/>
            <person name="Cannon C."/>
            <person name="Castanera R."/>
            <person name="Culley D."/>
            <person name="Daum C."/>
            <person name="Ezra D."/>
            <person name="Gonzalez J."/>
            <person name="Henrissat B."/>
            <person name="Kuo A."/>
            <person name="Liang C."/>
            <person name="Lipzen A."/>
            <person name="Lutzoni F."/>
            <person name="Magnuson J."/>
            <person name="Mondo S."/>
            <person name="Nolan M."/>
            <person name="Ohm R."/>
            <person name="Pangilinan J."/>
            <person name="Park H.-J."/>
            <person name="Ramirez L."/>
            <person name="Alfaro M."/>
            <person name="Sun H."/>
            <person name="Tritt A."/>
            <person name="Yoshinaga Y."/>
            <person name="Zwiers L.-H."/>
            <person name="Turgeon B."/>
            <person name="Goodwin S."/>
            <person name="Spatafora J."/>
            <person name="Crous P."/>
            <person name="Grigoriev I."/>
        </authorList>
    </citation>
    <scope>NUCLEOTIDE SEQUENCE</scope>
    <source>
        <strain evidence="4">CBS 121739</strain>
    </source>
</reference>
<evidence type="ECO:0000256" key="1">
    <source>
        <dbReference type="ARBA" id="ARBA00022679"/>
    </source>
</evidence>